<dbReference type="Pfam" id="PF00563">
    <property type="entry name" value="EAL"/>
    <property type="match status" value="1"/>
</dbReference>
<dbReference type="EMBL" id="AUZZ01006986">
    <property type="protein sequence ID" value="EQD44230.1"/>
    <property type="molecule type" value="Genomic_DNA"/>
</dbReference>
<organism evidence="3">
    <name type="scientific">mine drainage metagenome</name>
    <dbReference type="NCBI Taxonomy" id="410659"/>
    <lineage>
        <taxon>unclassified sequences</taxon>
        <taxon>metagenomes</taxon>
        <taxon>ecological metagenomes</taxon>
    </lineage>
</organism>
<dbReference type="Gene3D" id="3.20.20.450">
    <property type="entry name" value="EAL domain"/>
    <property type="match status" value="1"/>
</dbReference>
<dbReference type="SUPFAM" id="SSF141868">
    <property type="entry name" value="EAL domain-like"/>
    <property type="match status" value="1"/>
</dbReference>
<feature type="compositionally biased region" description="Low complexity" evidence="1">
    <location>
        <begin position="91"/>
        <end position="100"/>
    </location>
</feature>
<protein>
    <submittedName>
        <fullName evidence="3">Diguanylate phosphodiesterase, predicted domain protein</fullName>
    </submittedName>
</protein>
<evidence type="ECO:0000256" key="1">
    <source>
        <dbReference type="SAM" id="MobiDB-lite"/>
    </source>
</evidence>
<accession>T1AQA4</accession>
<feature type="domain" description="EAL" evidence="2">
    <location>
        <begin position="161"/>
        <end position="236"/>
    </location>
</feature>
<comment type="caution">
    <text evidence="3">The sequence shown here is derived from an EMBL/GenBank/DDBJ whole genome shotgun (WGS) entry which is preliminary data.</text>
</comment>
<feature type="region of interest" description="Disordered" evidence="1">
    <location>
        <begin position="1"/>
        <end position="51"/>
    </location>
</feature>
<reference evidence="3" key="2">
    <citation type="journal article" date="2014" name="ISME J.">
        <title>Microbial stratification in low pH oxic and suboxic macroscopic growths along an acid mine drainage.</title>
        <authorList>
            <person name="Mendez-Garcia C."/>
            <person name="Mesa V."/>
            <person name="Sprenger R.R."/>
            <person name="Richter M."/>
            <person name="Diez M.S."/>
            <person name="Solano J."/>
            <person name="Bargiela R."/>
            <person name="Golyshina O.V."/>
            <person name="Manteca A."/>
            <person name="Ramos J.L."/>
            <person name="Gallego J.R."/>
            <person name="Llorente I."/>
            <person name="Martins Dos Santos V.A."/>
            <person name="Jensen O.N."/>
            <person name="Pelaez A.I."/>
            <person name="Sanchez J."/>
            <person name="Ferrer M."/>
        </authorList>
    </citation>
    <scope>NUCLEOTIDE SEQUENCE</scope>
</reference>
<feature type="compositionally biased region" description="Pro residues" evidence="1">
    <location>
        <begin position="80"/>
        <end position="90"/>
    </location>
</feature>
<dbReference type="AlphaFoldDB" id="T1AQA4"/>
<feature type="region of interest" description="Disordered" evidence="1">
    <location>
        <begin position="69"/>
        <end position="100"/>
    </location>
</feature>
<dbReference type="InterPro" id="IPR035919">
    <property type="entry name" value="EAL_sf"/>
</dbReference>
<dbReference type="InterPro" id="IPR001633">
    <property type="entry name" value="EAL_dom"/>
</dbReference>
<evidence type="ECO:0000259" key="2">
    <source>
        <dbReference type="Pfam" id="PF00563"/>
    </source>
</evidence>
<feature type="compositionally biased region" description="Basic and acidic residues" evidence="1">
    <location>
        <begin position="38"/>
        <end position="48"/>
    </location>
</feature>
<gene>
    <name evidence="3" type="ORF">B2A_09669</name>
</gene>
<proteinExistence type="predicted"/>
<sequence length="236" mass="25036">MQALAGVVQPGAPGRVDHDPTSLVLSLADDDAPADSRPSPDRPAHRELAPAAVDQILQTGELALEFEPRAESAAEVPAPAQGPEPAPQLPPATSGAAAPAVPSAPPLLLEVLPFVKLRSGGRMRWFEVLPRGTPRQNRDPAALDVLAVQGLLGWLAEHRDAWTAEPTTFTLNLSIATLEDDRFLRQLGSTLGRSAISPDALGFEIAEPLCTQRRAQVERFISGCERVGCSVVIDGF</sequence>
<feature type="non-terminal residue" evidence="3">
    <location>
        <position position="236"/>
    </location>
</feature>
<name>T1AQA4_9ZZZZ</name>
<reference evidence="3" key="1">
    <citation type="submission" date="2013-08" db="EMBL/GenBank/DDBJ databases">
        <authorList>
            <person name="Mendez C."/>
            <person name="Richter M."/>
            <person name="Ferrer M."/>
            <person name="Sanchez J."/>
        </authorList>
    </citation>
    <scope>NUCLEOTIDE SEQUENCE</scope>
</reference>
<evidence type="ECO:0000313" key="3">
    <source>
        <dbReference type="EMBL" id="EQD44230.1"/>
    </source>
</evidence>